<accession>A0A4Z1NS45</accession>
<keyword evidence="3" id="KW-1185">Reference proteome</keyword>
<evidence type="ECO:0000313" key="2">
    <source>
        <dbReference type="EMBL" id="TID17164.1"/>
    </source>
</evidence>
<dbReference type="Proteomes" id="UP000298493">
    <property type="component" value="Unassembled WGS sequence"/>
</dbReference>
<dbReference type="EMBL" id="SNSC02000017">
    <property type="protein sequence ID" value="TID17164.1"/>
    <property type="molecule type" value="Genomic_DNA"/>
</dbReference>
<evidence type="ECO:0000256" key="1">
    <source>
        <dbReference type="SAM" id="SignalP"/>
    </source>
</evidence>
<evidence type="ECO:0000313" key="3">
    <source>
        <dbReference type="Proteomes" id="UP000298493"/>
    </source>
</evidence>
<feature type="signal peptide" evidence="1">
    <location>
        <begin position="1"/>
        <end position="19"/>
    </location>
</feature>
<gene>
    <name evidence="2" type="ORF">E6O75_ATG09930</name>
</gene>
<feature type="chain" id="PRO_5021354438" evidence="1">
    <location>
        <begin position="20"/>
        <end position="180"/>
    </location>
</feature>
<protein>
    <submittedName>
        <fullName evidence="2">Uncharacterized protein</fullName>
    </submittedName>
</protein>
<sequence>MKITSFFTMTALIANAVTALTLDQTFQPETLDVKMHELGKRAEDHPTVSPQQLQQAVAARCASLKGTTNEPDWCPGLNSIDFLCQSGPFETASGIVYYISQPQKNGVCSSAFSMVRAGRGEVVDVIPPVASAIEKKCLEPEQKGNVMCEEYLKSGKGVFHVKMLGEEDAEGRDFIFGEQA</sequence>
<dbReference type="AlphaFoldDB" id="A0A4Z1NS45"/>
<comment type="caution">
    <text evidence="2">The sequence shown here is derived from an EMBL/GenBank/DDBJ whole genome shotgun (WGS) entry which is preliminary data.</text>
</comment>
<proteinExistence type="predicted"/>
<keyword evidence="1" id="KW-0732">Signal</keyword>
<reference evidence="2 3" key="1">
    <citation type="submission" date="2019-04" db="EMBL/GenBank/DDBJ databases">
        <title>High contiguity whole genome sequence and gene annotation resource for two Venturia nashicola isolates.</title>
        <authorList>
            <person name="Prokchorchik M."/>
            <person name="Won K."/>
            <person name="Lee Y."/>
            <person name="Choi E.D."/>
            <person name="Segonzac C."/>
            <person name="Sohn K.H."/>
        </authorList>
    </citation>
    <scope>NUCLEOTIDE SEQUENCE [LARGE SCALE GENOMIC DNA]</scope>
    <source>
        <strain evidence="2 3">PRI2</strain>
    </source>
</reference>
<name>A0A4Z1NS45_9PEZI</name>
<organism evidence="2 3">
    <name type="scientific">Venturia nashicola</name>
    <dbReference type="NCBI Taxonomy" id="86259"/>
    <lineage>
        <taxon>Eukaryota</taxon>
        <taxon>Fungi</taxon>
        <taxon>Dikarya</taxon>
        <taxon>Ascomycota</taxon>
        <taxon>Pezizomycotina</taxon>
        <taxon>Dothideomycetes</taxon>
        <taxon>Pleosporomycetidae</taxon>
        <taxon>Venturiales</taxon>
        <taxon>Venturiaceae</taxon>
        <taxon>Venturia</taxon>
    </lineage>
</organism>